<dbReference type="Pfam" id="PF07095">
    <property type="entry name" value="IgaA"/>
    <property type="match status" value="1"/>
</dbReference>
<proteinExistence type="inferred from homology"/>
<evidence type="ECO:0000256" key="2">
    <source>
        <dbReference type="ARBA" id="ARBA00009494"/>
    </source>
</evidence>
<reference evidence="9 10" key="1">
    <citation type="submission" date="2018-06" db="EMBL/GenBank/DDBJ databases">
        <authorList>
            <consortium name="Pathogen Informatics"/>
            <person name="Doyle S."/>
        </authorList>
    </citation>
    <scope>NUCLEOTIDE SEQUENCE [LARGE SCALE GENOMIC DNA]</scope>
    <source>
        <strain evidence="9 10">NCTC12123</strain>
    </source>
</reference>
<feature type="transmembrane region" description="Helical" evidence="8">
    <location>
        <begin position="689"/>
        <end position="714"/>
    </location>
</feature>
<evidence type="ECO:0000256" key="1">
    <source>
        <dbReference type="ARBA" id="ARBA00004429"/>
    </source>
</evidence>
<evidence type="ECO:0000313" key="9">
    <source>
        <dbReference type="EMBL" id="STD23662.1"/>
    </source>
</evidence>
<comment type="subcellular location">
    <subcellularLocation>
        <location evidence="1">Cell inner membrane</location>
        <topology evidence="1">Multi-pass membrane protein</topology>
    </subcellularLocation>
</comment>
<evidence type="ECO:0000256" key="8">
    <source>
        <dbReference type="SAM" id="Phobius"/>
    </source>
</evidence>
<dbReference type="AlphaFoldDB" id="A0A376FDL7"/>
<dbReference type="EMBL" id="UFYI01000007">
    <property type="protein sequence ID" value="STD23662.1"/>
    <property type="molecule type" value="Genomic_DNA"/>
</dbReference>
<dbReference type="Proteomes" id="UP000255163">
    <property type="component" value="Unassembled WGS sequence"/>
</dbReference>
<keyword evidence="3" id="KW-1003">Cell membrane</keyword>
<feature type="transmembrane region" description="Helical" evidence="8">
    <location>
        <begin position="243"/>
        <end position="260"/>
    </location>
</feature>
<evidence type="ECO:0000313" key="10">
    <source>
        <dbReference type="Proteomes" id="UP000255163"/>
    </source>
</evidence>
<keyword evidence="6 8" id="KW-1133">Transmembrane helix</keyword>
<comment type="similarity">
    <text evidence="2">Belongs to the IgaA family.</text>
</comment>
<evidence type="ECO:0000256" key="3">
    <source>
        <dbReference type="ARBA" id="ARBA00022475"/>
    </source>
</evidence>
<name>A0A376FDL7_ENTAS</name>
<feature type="transmembrane region" description="Helical" evidence="8">
    <location>
        <begin position="377"/>
        <end position="397"/>
    </location>
</feature>
<organism evidence="9 10">
    <name type="scientific">Enterobacter asburiae</name>
    <dbReference type="NCBI Taxonomy" id="61645"/>
    <lineage>
        <taxon>Bacteria</taxon>
        <taxon>Pseudomonadati</taxon>
        <taxon>Pseudomonadota</taxon>
        <taxon>Gammaproteobacteria</taxon>
        <taxon>Enterobacterales</taxon>
        <taxon>Enterobacteriaceae</taxon>
        <taxon>Enterobacter</taxon>
        <taxon>Enterobacter cloacae complex</taxon>
    </lineage>
</organism>
<keyword evidence="5 8" id="KW-0812">Transmembrane</keyword>
<feature type="transmembrane region" description="Helical" evidence="8">
    <location>
        <begin position="36"/>
        <end position="58"/>
    </location>
</feature>
<evidence type="ECO:0000256" key="4">
    <source>
        <dbReference type="ARBA" id="ARBA00022519"/>
    </source>
</evidence>
<evidence type="ECO:0000256" key="5">
    <source>
        <dbReference type="ARBA" id="ARBA00022692"/>
    </source>
</evidence>
<gene>
    <name evidence="9" type="primary">igaA</name>
    <name evidence="9" type="ORF">NCTC12123_03951</name>
</gene>
<dbReference type="STRING" id="640513.Entas_4094"/>
<feature type="transmembrane region" description="Helical" evidence="8">
    <location>
        <begin position="266"/>
        <end position="284"/>
    </location>
</feature>
<keyword evidence="7 8" id="KW-0472">Membrane</keyword>
<sequence>MLKFDSILADSQPQTLIQCKGATDYTCKKISKMGKALSTILIVLAAMLAGALVAGWLYRRRVQRRYRLPFLTAFAGASTRKLTQDERDAVENYLEILNRTQLTPGPTGATAAPVALKLNAQSDTVLCVTRSITRYGITTDDPNKWRYYLDSVEVHLPPSWEQYINDENSVELIHTDSLPLVITLNGHTLNEYLQEAPRFALERASSTQASIRGEETEQIELLNIRQETHEEYALSRPDGIREAILIVAAFLLFFICLLTPDVFVPWLAGGAVLLLAAGLWGLFAPPAKTSLREIHCLRGTPKRWGLFGENDQEHLNNISLGIIDLIYPRHWQPWIAQDLGQKTDIDIYLDRHVVRQGRFLSLHDEVKNFPLQHWLRSAVIAGGAALVLVMLLLFVPLDMPIKFTLSWIKGAQTIEATSVNKLDEAGVRVGDTLRLKGTGMCNIHTPGAWNTRQSSAFMPFDCSQIIWNDAPPLPLPESEVVNKATALTQTVNRQLHPKPDDDSRVSPALRSAIQKSGMVLLDDFGDIVLKTQDLCSSQDECIRLKNALVNLGNSKDWDSLVKRAEAGRLDGVNVLLRPVSAESLDNLVATSTSPFMMRETTRAAQALNSPAPGGFVIASDEGSDLVDQPYPQVALYDYPAQEQWSQFQRLAQMLMQTPFSAEGIVTSIYTDANGTRHIGLHRMPDSAGLWRYIGTSLLMTAMLIAIFWNGFMALRRYQRSRTRLADIQQYYENCLNPKLIPSSESLI</sequence>
<evidence type="ECO:0000256" key="7">
    <source>
        <dbReference type="ARBA" id="ARBA00023136"/>
    </source>
</evidence>
<dbReference type="InterPro" id="IPR010771">
    <property type="entry name" value="IgaA"/>
</dbReference>
<dbReference type="GO" id="GO:0005886">
    <property type="term" value="C:plasma membrane"/>
    <property type="evidence" value="ECO:0007669"/>
    <property type="project" value="UniProtKB-SubCell"/>
</dbReference>
<protein>
    <submittedName>
        <fullName evidence="9">Membrane protein igaA-like protein</fullName>
    </submittedName>
</protein>
<keyword evidence="4" id="KW-0997">Cell inner membrane</keyword>
<evidence type="ECO:0000256" key="6">
    <source>
        <dbReference type="ARBA" id="ARBA00022989"/>
    </source>
</evidence>
<accession>A0A376FDL7</accession>